<dbReference type="AlphaFoldDB" id="A0A0G1BCP8"/>
<comment type="caution">
    <text evidence="2">The sequence shown here is derived from an EMBL/GenBank/DDBJ whole genome shotgun (WGS) entry which is preliminary data.</text>
</comment>
<dbReference type="Proteomes" id="UP000033867">
    <property type="component" value="Unassembled WGS sequence"/>
</dbReference>
<evidence type="ECO:0000313" key="3">
    <source>
        <dbReference type="Proteomes" id="UP000033867"/>
    </source>
</evidence>
<dbReference type="PATRIC" id="fig|1619052.3.peg.760"/>
<accession>A0A0G1BCP8</accession>
<reference evidence="2 3" key="1">
    <citation type="journal article" date="2015" name="Nature">
        <title>rRNA introns, odd ribosomes, and small enigmatic genomes across a large radiation of phyla.</title>
        <authorList>
            <person name="Brown C.T."/>
            <person name="Hug L.A."/>
            <person name="Thomas B.C."/>
            <person name="Sharon I."/>
            <person name="Castelle C.J."/>
            <person name="Singh A."/>
            <person name="Wilkins M.J."/>
            <person name="Williams K.H."/>
            <person name="Banfield J.F."/>
        </authorList>
    </citation>
    <scope>NUCLEOTIDE SEQUENCE [LARGE SCALE GENOMIC DNA]</scope>
</reference>
<feature type="domain" description="DUF1653" evidence="1">
    <location>
        <begin position="32"/>
        <end position="99"/>
    </location>
</feature>
<dbReference type="Gene3D" id="2.30.30.320">
    <property type="entry name" value="DUF1653-like domain"/>
    <property type="match status" value="1"/>
</dbReference>
<dbReference type="InterPro" id="IPR037135">
    <property type="entry name" value="DUF1653-like_dom_sf"/>
</dbReference>
<gene>
    <name evidence="2" type="ORF">UV42_C0036G0026</name>
</gene>
<name>A0A0G1BCP8_9BACT</name>
<evidence type="ECO:0000313" key="2">
    <source>
        <dbReference type="EMBL" id="KKS71130.1"/>
    </source>
</evidence>
<protein>
    <recommendedName>
        <fullName evidence="1">DUF1653 domain-containing protein</fullName>
    </recommendedName>
</protein>
<sequence length="102" mass="12088">MRETNFVIVAKRTNSRLSLLSFSYMEDIIIGGIYKHYRRGGEYKVIGFARHSETLEELVVYKPLYDTPEFPEGTLWVRPREMFLEDVEVDGEMVKRFQYLGE</sequence>
<proteinExistence type="predicted"/>
<dbReference type="InterPro" id="IPR023387">
    <property type="entry name" value="DUF1653-like_dom"/>
</dbReference>
<organism evidence="2 3">
    <name type="scientific">Candidatus Magasanikbacteria bacterium GW2011_GWE2_42_7</name>
    <dbReference type="NCBI Taxonomy" id="1619052"/>
    <lineage>
        <taxon>Bacteria</taxon>
        <taxon>Candidatus Magasanikiibacteriota</taxon>
    </lineage>
</organism>
<dbReference type="EMBL" id="LCEK01000036">
    <property type="protein sequence ID" value="KKS71130.1"/>
    <property type="molecule type" value="Genomic_DNA"/>
</dbReference>
<dbReference type="Pfam" id="PF07866">
    <property type="entry name" value="DUF1653"/>
    <property type="match status" value="1"/>
</dbReference>
<evidence type="ECO:0000259" key="1">
    <source>
        <dbReference type="Pfam" id="PF07866"/>
    </source>
</evidence>